<feature type="domain" description="RNA ligase" evidence="1">
    <location>
        <begin position="25"/>
        <end position="167"/>
    </location>
</feature>
<proteinExistence type="predicted"/>
<dbReference type="Pfam" id="PF09414">
    <property type="entry name" value="RNA_ligase"/>
    <property type="match status" value="1"/>
</dbReference>
<evidence type="ECO:0000313" key="2">
    <source>
        <dbReference type="EMBL" id="MCG7507041.1"/>
    </source>
</evidence>
<dbReference type="GO" id="GO:0016874">
    <property type="term" value="F:ligase activity"/>
    <property type="evidence" value="ECO:0007669"/>
    <property type="project" value="UniProtKB-KW"/>
</dbReference>
<organism evidence="2 3">
    <name type="scientific">Mesorhizobium retamae</name>
    <dbReference type="NCBI Taxonomy" id="2912854"/>
    <lineage>
        <taxon>Bacteria</taxon>
        <taxon>Pseudomonadati</taxon>
        <taxon>Pseudomonadota</taxon>
        <taxon>Alphaproteobacteria</taxon>
        <taxon>Hyphomicrobiales</taxon>
        <taxon>Phyllobacteriaceae</taxon>
        <taxon>Mesorhizobium</taxon>
    </lineage>
</organism>
<dbReference type="Gene3D" id="3.30.470.30">
    <property type="entry name" value="DNA ligase/mRNA capping enzyme"/>
    <property type="match status" value="1"/>
</dbReference>
<sequence length="185" mass="20084">MNDVASNDNAPFVPFPKIPRLKRGCVITEKIDGTNAQVVVGEDGSVRAGSRNRWISPEDDNFGFARWVAEHADGLRELGPGQHFGEWWGLGIQRGYGLHERRFSLFNAGRWSGERPACCGVVPVLYAGDFTTDAVDDVVAMLRANGSTAAPGFTKPEGVVVYLTAARHTYKVMCDNDDVAKGEAA</sequence>
<gene>
    <name evidence="2" type="ORF">L4923_18595</name>
</gene>
<keyword evidence="3" id="KW-1185">Reference proteome</keyword>
<evidence type="ECO:0000259" key="1">
    <source>
        <dbReference type="Pfam" id="PF09414"/>
    </source>
</evidence>
<dbReference type="InterPro" id="IPR021122">
    <property type="entry name" value="RNA_ligase_dom_REL/Rnl2"/>
</dbReference>
<dbReference type="Proteomes" id="UP001201701">
    <property type="component" value="Unassembled WGS sequence"/>
</dbReference>
<evidence type="ECO:0000313" key="3">
    <source>
        <dbReference type="Proteomes" id="UP001201701"/>
    </source>
</evidence>
<comment type="caution">
    <text evidence="2">The sequence shown here is derived from an EMBL/GenBank/DDBJ whole genome shotgun (WGS) entry which is preliminary data.</text>
</comment>
<reference evidence="2 3" key="1">
    <citation type="submission" date="2022-02" db="EMBL/GenBank/DDBJ databases">
        <title>Draft genome sequence of Mezorhizobium retamae strain IRAMC:0171 isolated from Retama raetam nodules.</title>
        <authorList>
            <person name="Bengaied R."/>
            <person name="Sbissi I."/>
            <person name="Huber K."/>
            <person name="Ghodbane F."/>
            <person name="Nouioui I."/>
            <person name="Tarhouni M."/>
            <person name="Gtari M."/>
        </authorList>
    </citation>
    <scope>NUCLEOTIDE SEQUENCE [LARGE SCALE GENOMIC DNA]</scope>
    <source>
        <strain evidence="2 3">IRAMC:0171</strain>
    </source>
</reference>
<accession>A0ABS9QHZ3</accession>
<dbReference type="EMBL" id="JAKREW010000020">
    <property type="protein sequence ID" value="MCG7507041.1"/>
    <property type="molecule type" value="Genomic_DNA"/>
</dbReference>
<dbReference type="RefSeq" id="WP_239367805.1">
    <property type="nucleotide sequence ID" value="NZ_JAKREW010000020.1"/>
</dbReference>
<dbReference type="SUPFAM" id="SSF56091">
    <property type="entry name" value="DNA ligase/mRNA capping enzyme, catalytic domain"/>
    <property type="match status" value="1"/>
</dbReference>
<keyword evidence="2" id="KW-0436">Ligase</keyword>
<name>A0ABS9QHZ3_9HYPH</name>
<protein>
    <submittedName>
        <fullName evidence="2">RNA ligase family protein</fullName>
    </submittedName>
</protein>